<dbReference type="PANTHER" id="PTHR33177">
    <property type="entry name" value="PUTATIVE-RELATED"/>
    <property type="match status" value="1"/>
</dbReference>
<sequence length="127" mass="13904">MDAKVEAKERKKRSLSEMEEIDLELKLSVAGSTSSDNLLNGIESATSGTPLSLSYQRACLASKMGNDKNLDDTPKDELPPLIAMGCAICLGYVMVSKANPKCPICTNSDLINNFQTNPTKKKRTTWY</sequence>
<dbReference type="AlphaFoldDB" id="A0A4D6N5T1"/>
<dbReference type="InterPro" id="IPR055281">
    <property type="entry name" value="GIR1-2/SIED1"/>
</dbReference>
<keyword evidence="3" id="KW-1185">Reference proteome</keyword>
<name>A0A4D6N5T1_VIGUN</name>
<dbReference type="Pfam" id="PF24747">
    <property type="entry name" value="Zn-ribbon_GIR1"/>
    <property type="match status" value="1"/>
</dbReference>
<accession>A0A4D6N5T1</accession>
<dbReference type="PANTHER" id="PTHR33177:SF74">
    <property type="entry name" value="PROTEIN GL2-INTERACTING REPRESSOR 1"/>
    <property type="match status" value="1"/>
</dbReference>
<evidence type="ECO:0000313" key="2">
    <source>
        <dbReference type="EMBL" id="QCE08658.1"/>
    </source>
</evidence>
<dbReference type="Proteomes" id="UP000501690">
    <property type="component" value="Linkage Group LG9"/>
</dbReference>
<evidence type="ECO:0000313" key="3">
    <source>
        <dbReference type="Proteomes" id="UP000501690"/>
    </source>
</evidence>
<feature type="domain" description="GIR1-like zinc ribbon" evidence="1">
    <location>
        <begin position="83"/>
        <end position="110"/>
    </location>
</feature>
<dbReference type="InterPro" id="IPR056440">
    <property type="entry name" value="Zn-ribbon_GIR1"/>
</dbReference>
<dbReference type="EMBL" id="CP039353">
    <property type="protein sequence ID" value="QCE08658.1"/>
    <property type="molecule type" value="Genomic_DNA"/>
</dbReference>
<dbReference type="OrthoDB" id="1464951at2759"/>
<reference evidence="2 3" key="1">
    <citation type="submission" date="2019-04" db="EMBL/GenBank/DDBJ databases">
        <title>An improved genome assembly and genetic linkage map for asparagus bean, Vigna unguiculata ssp. sesquipedialis.</title>
        <authorList>
            <person name="Xia Q."/>
            <person name="Zhang R."/>
            <person name="Dong Y."/>
        </authorList>
    </citation>
    <scope>NUCLEOTIDE SEQUENCE [LARGE SCALE GENOMIC DNA]</scope>
    <source>
        <tissue evidence="2">Leaf</tissue>
    </source>
</reference>
<gene>
    <name evidence="2" type="ORF">DEO72_LG9g3687</name>
</gene>
<evidence type="ECO:0000259" key="1">
    <source>
        <dbReference type="Pfam" id="PF24747"/>
    </source>
</evidence>
<proteinExistence type="predicted"/>
<protein>
    <recommendedName>
        <fullName evidence="1">GIR1-like zinc ribbon domain-containing protein</fullName>
    </recommendedName>
</protein>
<dbReference type="Gramene" id="Vigun07g273450.1.v1.2">
    <property type="protein sequence ID" value="Vigun07g273450.1.v1.2"/>
    <property type="gene ID" value="Vigun07g273450.v1.2"/>
</dbReference>
<organism evidence="2 3">
    <name type="scientific">Vigna unguiculata</name>
    <name type="common">Cowpea</name>
    <dbReference type="NCBI Taxonomy" id="3917"/>
    <lineage>
        <taxon>Eukaryota</taxon>
        <taxon>Viridiplantae</taxon>
        <taxon>Streptophyta</taxon>
        <taxon>Embryophyta</taxon>
        <taxon>Tracheophyta</taxon>
        <taxon>Spermatophyta</taxon>
        <taxon>Magnoliopsida</taxon>
        <taxon>eudicotyledons</taxon>
        <taxon>Gunneridae</taxon>
        <taxon>Pentapetalae</taxon>
        <taxon>rosids</taxon>
        <taxon>fabids</taxon>
        <taxon>Fabales</taxon>
        <taxon>Fabaceae</taxon>
        <taxon>Papilionoideae</taxon>
        <taxon>50 kb inversion clade</taxon>
        <taxon>NPAAA clade</taxon>
        <taxon>indigoferoid/millettioid clade</taxon>
        <taxon>Phaseoleae</taxon>
        <taxon>Vigna</taxon>
    </lineage>
</organism>